<dbReference type="EMBL" id="MEVJ01000006">
    <property type="protein sequence ID" value="OGC58141.1"/>
    <property type="molecule type" value="Genomic_DNA"/>
</dbReference>
<dbReference type="Proteomes" id="UP000178346">
    <property type="component" value="Unassembled WGS sequence"/>
</dbReference>
<evidence type="ECO:0000313" key="2">
    <source>
        <dbReference type="EMBL" id="OGC58141.1"/>
    </source>
</evidence>
<dbReference type="AlphaFoldDB" id="A0A1F4VLU9"/>
<feature type="transmembrane region" description="Helical" evidence="1">
    <location>
        <begin position="7"/>
        <end position="26"/>
    </location>
</feature>
<organism evidence="2 3">
    <name type="scientific">candidate division WWE3 bacterium RIFCSPLOWO2_01_FULL_41_9</name>
    <dbReference type="NCBI Taxonomy" id="1802626"/>
    <lineage>
        <taxon>Bacteria</taxon>
        <taxon>Katanobacteria</taxon>
    </lineage>
</organism>
<protein>
    <submittedName>
        <fullName evidence="2">Uncharacterized protein</fullName>
    </submittedName>
</protein>
<comment type="caution">
    <text evidence="2">The sequence shown here is derived from an EMBL/GenBank/DDBJ whole genome shotgun (WGS) entry which is preliminary data.</text>
</comment>
<keyword evidence="1" id="KW-0472">Membrane</keyword>
<evidence type="ECO:0000313" key="3">
    <source>
        <dbReference type="Proteomes" id="UP000178346"/>
    </source>
</evidence>
<gene>
    <name evidence="2" type="ORF">A2976_04805</name>
</gene>
<proteinExistence type="predicted"/>
<keyword evidence="1" id="KW-0812">Transmembrane</keyword>
<reference evidence="2 3" key="1">
    <citation type="journal article" date="2016" name="Nat. Commun.">
        <title>Thousands of microbial genomes shed light on interconnected biogeochemical processes in an aquifer system.</title>
        <authorList>
            <person name="Anantharaman K."/>
            <person name="Brown C.T."/>
            <person name="Hug L.A."/>
            <person name="Sharon I."/>
            <person name="Castelle C.J."/>
            <person name="Probst A.J."/>
            <person name="Thomas B.C."/>
            <person name="Singh A."/>
            <person name="Wilkins M.J."/>
            <person name="Karaoz U."/>
            <person name="Brodie E.L."/>
            <person name="Williams K.H."/>
            <person name="Hubbard S.S."/>
            <person name="Banfield J.F."/>
        </authorList>
    </citation>
    <scope>NUCLEOTIDE SEQUENCE [LARGE SCALE GENOMIC DNA]</scope>
</reference>
<accession>A0A1F4VLU9</accession>
<evidence type="ECO:0000256" key="1">
    <source>
        <dbReference type="SAM" id="Phobius"/>
    </source>
</evidence>
<name>A0A1F4VLU9_UNCKA</name>
<keyword evidence="1" id="KW-1133">Transmembrane helix</keyword>
<sequence length="170" mass="18603">MQKGISMPLILIIVVLVAFPVGYYFYTQNINSDNVKGMSADVTRKPGFGVEIVSLGGTWDLVEFLCTTLEECTKSAVSGKRSGSVSGGTTQSHEVVVQAKPEWKEYQYIKYLVRPGWSSVDRTFKVLSEGSINGTVVKVLKDGLSSYETVITPVSEVLSVYKQSAIFSDN</sequence>